<dbReference type="GO" id="GO:0005886">
    <property type="term" value="C:plasma membrane"/>
    <property type="evidence" value="ECO:0007669"/>
    <property type="project" value="UniProtKB-SubCell"/>
</dbReference>
<evidence type="ECO:0000256" key="7">
    <source>
        <dbReference type="ARBA" id="ARBA00022989"/>
    </source>
</evidence>
<comment type="subcellular location">
    <subcellularLocation>
        <location evidence="1">Cell membrane</location>
        <topology evidence="1">Multi-pass membrane protein</topology>
    </subcellularLocation>
</comment>
<dbReference type="GO" id="GO:0005524">
    <property type="term" value="F:ATP binding"/>
    <property type="evidence" value="ECO:0007669"/>
    <property type="project" value="UniProtKB-KW"/>
</dbReference>
<dbReference type="Proteomes" id="UP000075683">
    <property type="component" value="Unassembled WGS sequence"/>
</dbReference>
<keyword evidence="2" id="KW-0813">Transport</keyword>
<dbReference type="PANTHER" id="PTHR43394">
    <property type="entry name" value="ATP-DEPENDENT PERMEASE MDL1, MITOCHONDRIAL"/>
    <property type="match status" value="1"/>
</dbReference>
<feature type="transmembrane region" description="Helical" evidence="9">
    <location>
        <begin position="133"/>
        <end position="151"/>
    </location>
</feature>
<feature type="transmembrane region" description="Helical" evidence="9">
    <location>
        <begin position="157"/>
        <end position="174"/>
    </location>
</feature>
<dbReference type="PROSITE" id="PS00211">
    <property type="entry name" value="ABC_TRANSPORTER_1"/>
    <property type="match status" value="1"/>
</dbReference>
<evidence type="ECO:0000313" key="12">
    <source>
        <dbReference type="EMBL" id="KYD08799.1"/>
    </source>
</evidence>
<dbReference type="InterPro" id="IPR003593">
    <property type="entry name" value="AAA+_ATPase"/>
</dbReference>
<dbReference type="STRING" id="301148.B4135_0481"/>
<evidence type="ECO:0000256" key="1">
    <source>
        <dbReference type="ARBA" id="ARBA00004651"/>
    </source>
</evidence>
<dbReference type="PANTHER" id="PTHR43394:SF1">
    <property type="entry name" value="ATP-BINDING CASSETTE SUB-FAMILY B MEMBER 10, MITOCHONDRIAL"/>
    <property type="match status" value="1"/>
</dbReference>
<dbReference type="InterPro" id="IPR011527">
    <property type="entry name" value="ABC1_TM_dom"/>
</dbReference>
<evidence type="ECO:0000259" key="11">
    <source>
        <dbReference type="PROSITE" id="PS50929"/>
    </source>
</evidence>
<dbReference type="SMART" id="SM00382">
    <property type="entry name" value="AAA"/>
    <property type="match status" value="1"/>
</dbReference>
<keyword evidence="7 9" id="KW-1133">Transmembrane helix</keyword>
<dbReference type="SUPFAM" id="SSF90123">
    <property type="entry name" value="ABC transporter transmembrane region"/>
    <property type="match status" value="1"/>
</dbReference>
<dbReference type="InterPro" id="IPR003439">
    <property type="entry name" value="ABC_transporter-like_ATP-bd"/>
</dbReference>
<dbReference type="InterPro" id="IPR039421">
    <property type="entry name" value="Type_1_exporter"/>
</dbReference>
<evidence type="ECO:0000256" key="6">
    <source>
        <dbReference type="ARBA" id="ARBA00022840"/>
    </source>
</evidence>
<organism evidence="12 13">
    <name type="scientific">Caldibacillus debilis</name>
    <dbReference type="NCBI Taxonomy" id="301148"/>
    <lineage>
        <taxon>Bacteria</taxon>
        <taxon>Bacillati</taxon>
        <taxon>Bacillota</taxon>
        <taxon>Bacilli</taxon>
        <taxon>Bacillales</taxon>
        <taxon>Bacillaceae</taxon>
        <taxon>Caldibacillus</taxon>
    </lineage>
</organism>
<keyword evidence="4 9" id="KW-0812">Transmembrane</keyword>
<evidence type="ECO:0000256" key="9">
    <source>
        <dbReference type="SAM" id="Phobius"/>
    </source>
</evidence>
<comment type="caution">
    <text evidence="12">The sequence shown here is derived from an EMBL/GenBank/DDBJ whole genome shotgun (WGS) entry which is preliminary data.</text>
</comment>
<dbReference type="PROSITE" id="PS50893">
    <property type="entry name" value="ABC_TRANSPORTER_2"/>
    <property type="match status" value="1"/>
</dbReference>
<keyword evidence="8 9" id="KW-0472">Membrane</keyword>
<keyword evidence="3" id="KW-1003">Cell membrane</keyword>
<dbReference type="InterPro" id="IPR027417">
    <property type="entry name" value="P-loop_NTPase"/>
</dbReference>
<proteinExistence type="predicted"/>
<dbReference type="Pfam" id="PF00664">
    <property type="entry name" value="ABC_membrane"/>
    <property type="match status" value="1"/>
</dbReference>
<evidence type="ECO:0000313" key="13">
    <source>
        <dbReference type="Proteomes" id="UP000075683"/>
    </source>
</evidence>
<sequence>MKLIFTFLKPYKAAAVAAFSLMLTELAAELLLPYFLGRMINEGVLAKDMDRISFWGGIMIGTALLSFAAGILNSFYSAHVSYAFGYDLRSSLFRKVQSFSCSTLNKYPPSALITRFTNDIRQIQNTVFMSLRIMAKAPLTVIGGVIMAFVVNGRLAAVFFITVPVLIGFLYWVFKVSRGMFRNMQDRVDKLNRVMQENLAGMRIIKAFWRRDYERIRFERANEDLSRATRTAFQFIEASSPVLFFVMNMSLAAILWFGSQQIGSGQTNVGQVVSVVNYALRVSMSMSMFSFIITSFSRTKASADRIGEIMRIRDVSEETGAADPNLAVTKGKAEFRHVTFSFPDKDEPVLKDISFTVNPGEKLAIIGATGAGKTSLFLLLPRLFDVQSGEILIDDTPITAYPVKNLRDGIGFIPQTPFLFSGTIRENIAWGNTKAAEEEIIRAAEDAQIHAAICNFPDRYDTRVGQKGVNLSGGQKQRISIARALVRKPKILLMDDSTSALDAETESRLLEAIRRYRCTTILITQKISTARMADKICLIDDGRIAALGTHEDLLEASPLYRKIAESQSGKEWHYAR</sequence>
<dbReference type="FunFam" id="3.40.50.300:FF:000221">
    <property type="entry name" value="Multidrug ABC transporter ATP-binding protein"/>
    <property type="match status" value="1"/>
</dbReference>
<dbReference type="PATRIC" id="fig|301148.3.peg.2127"/>
<evidence type="ECO:0000256" key="4">
    <source>
        <dbReference type="ARBA" id="ARBA00022692"/>
    </source>
</evidence>
<dbReference type="Gene3D" id="3.40.50.300">
    <property type="entry name" value="P-loop containing nucleotide triphosphate hydrolases"/>
    <property type="match status" value="1"/>
</dbReference>
<dbReference type="EMBL" id="LQYT01000135">
    <property type="protein sequence ID" value="KYD08799.1"/>
    <property type="molecule type" value="Genomic_DNA"/>
</dbReference>
<feature type="domain" description="ABC transmembrane type-1" evidence="11">
    <location>
        <begin position="16"/>
        <end position="298"/>
    </location>
</feature>
<evidence type="ECO:0000259" key="10">
    <source>
        <dbReference type="PROSITE" id="PS50893"/>
    </source>
</evidence>
<name>A0A150L9U7_9BACI</name>
<dbReference type="Gene3D" id="1.20.1560.10">
    <property type="entry name" value="ABC transporter type 1, transmembrane domain"/>
    <property type="match status" value="1"/>
</dbReference>
<keyword evidence="6" id="KW-0067">ATP-binding</keyword>
<dbReference type="AlphaFoldDB" id="A0A150L9U7"/>
<evidence type="ECO:0008006" key="14">
    <source>
        <dbReference type="Google" id="ProtNLM"/>
    </source>
</evidence>
<dbReference type="OrthoDB" id="9770415at2"/>
<feature type="domain" description="ABC transporter" evidence="10">
    <location>
        <begin position="333"/>
        <end position="566"/>
    </location>
</feature>
<dbReference type="InterPro" id="IPR017871">
    <property type="entry name" value="ABC_transporter-like_CS"/>
</dbReference>
<dbReference type="SUPFAM" id="SSF52540">
    <property type="entry name" value="P-loop containing nucleoside triphosphate hydrolases"/>
    <property type="match status" value="1"/>
</dbReference>
<dbReference type="PROSITE" id="PS50929">
    <property type="entry name" value="ABC_TM1F"/>
    <property type="match status" value="1"/>
</dbReference>
<accession>A0A150L9U7</accession>
<protein>
    <recommendedName>
        <fullName evidence="14">ABC transporter ATP-binding protein</fullName>
    </recommendedName>
</protein>
<keyword evidence="5" id="KW-0547">Nucleotide-binding</keyword>
<evidence type="ECO:0000256" key="3">
    <source>
        <dbReference type="ARBA" id="ARBA00022475"/>
    </source>
</evidence>
<feature type="transmembrane region" description="Helical" evidence="9">
    <location>
        <begin position="235"/>
        <end position="258"/>
    </location>
</feature>
<evidence type="ECO:0000256" key="5">
    <source>
        <dbReference type="ARBA" id="ARBA00022741"/>
    </source>
</evidence>
<evidence type="ECO:0000256" key="2">
    <source>
        <dbReference type="ARBA" id="ARBA00022448"/>
    </source>
</evidence>
<feature type="transmembrane region" description="Helical" evidence="9">
    <location>
        <begin position="52"/>
        <end position="72"/>
    </location>
</feature>
<reference evidence="12 13" key="1">
    <citation type="submission" date="2016-01" db="EMBL/GenBank/DDBJ databases">
        <title>Draft Genome Sequences of Seven Thermophilic Sporeformers Isolated from Foods.</title>
        <authorList>
            <person name="Berendsen E.M."/>
            <person name="Wells-Bennik M.H."/>
            <person name="Krawcyk A.O."/>
            <person name="De Jong A."/>
            <person name="Holsappel S."/>
            <person name="Eijlander R.T."/>
            <person name="Kuipers O.P."/>
        </authorList>
    </citation>
    <scope>NUCLEOTIDE SEQUENCE [LARGE SCALE GENOMIC DNA]</scope>
    <source>
        <strain evidence="12 13">B4135</strain>
    </source>
</reference>
<dbReference type="Pfam" id="PF00005">
    <property type="entry name" value="ABC_tran"/>
    <property type="match status" value="1"/>
</dbReference>
<dbReference type="GO" id="GO:0015421">
    <property type="term" value="F:ABC-type oligopeptide transporter activity"/>
    <property type="evidence" value="ECO:0007669"/>
    <property type="project" value="TreeGrafter"/>
</dbReference>
<evidence type="ECO:0000256" key="8">
    <source>
        <dbReference type="ARBA" id="ARBA00023136"/>
    </source>
</evidence>
<gene>
    <name evidence="12" type="ORF">B4135_0481</name>
</gene>
<dbReference type="RefSeq" id="WP_061570137.1">
    <property type="nucleotide sequence ID" value="NZ_LQYT01000135.1"/>
</dbReference>
<dbReference type="CDD" id="cd18548">
    <property type="entry name" value="ABC_6TM_Tm287_like"/>
    <property type="match status" value="1"/>
</dbReference>
<dbReference type="InterPro" id="IPR036640">
    <property type="entry name" value="ABC1_TM_sf"/>
</dbReference>
<dbReference type="GO" id="GO:0016887">
    <property type="term" value="F:ATP hydrolysis activity"/>
    <property type="evidence" value="ECO:0007669"/>
    <property type="project" value="InterPro"/>
</dbReference>